<keyword evidence="1" id="KW-0539">Nucleus</keyword>
<dbReference type="Proteomes" id="UP001396898">
    <property type="component" value="Unassembled WGS sequence"/>
</dbReference>
<evidence type="ECO:0000256" key="2">
    <source>
        <dbReference type="SAM" id="MobiDB-lite"/>
    </source>
</evidence>
<evidence type="ECO:0000313" key="4">
    <source>
        <dbReference type="EMBL" id="KAK7996035.1"/>
    </source>
</evidence>
<dbReference type="InterPro" id="IPR036864">
    <property type="entry name" value="Zn2-C6_fun-type_DNA-bd_sf"/>
</dbReference>
<dbReference type="Pfam" id="PF00172">
    <property type="entry name" value="Zn_clus"/>
    <property type="match status" value="1"/>
</dbReference>
<evidence type="ECO:0000313" key="5">
    <source>
        <dbReference type="Proteomes" id="UP001396898"/>
    </source>
</evidence>
<dbReference type="SUPFAM" id="SSF57701">
    <property type="entry name" value="Zn2/Cys6 DNA-binding domain"/>
    <property type="match status" value="1"/>
</dbReference>
<sequence length="344" mass="37363">MRTVRASGVESKLRSSCDRCHELKNRCARGDDAGGRCERCDRLDIECVYSGASRIGRPPGKRPTIAVNMEDNSRPPKKQLRSRDGQARFDANATSPNPTPSATVSPTKQTQTVSTISHPNSGLVSTQSNEAAWIDQTYTLAPDIDRPEEAITPLYDWLSPEFDFTRSETPSIEVQPLNEPPPSVDPKWLSVLSTIPPGAGTINRGVEFSVAVADRFLGLQTDLLKLQNHLGSLASTGPSTGSGQVPDDEALASTQGLVDLSHAFVRLGMPKVPASTTRRVKGSSLASSFPYPVLGSESSASCHVTILQLLTCYAYLLQTLDLFVARLMLQFYPPFFGPSDYEHI</sequence>
<dbReference type="CDD" id="cd00067">
    <property type="entry name" value="GAL4"/>
    <property type="match status" value="1"/>
</dbReference>
<feature type="compositionally biased region" description="Polar residues" evidence="2">
    <location>
        <begin position="92"/>
        <end position="124"/>
    </location>
</feature>
<gene>
    <name evidence="4" type="ORF">PG991_015502</name>
</gene>
<dbReference type="PROSITE" id="PS00463">
    <property type="entry name" value="ZN2_CY6_FUNGAL_1"/>
    <property type="match status" value="1"/>
</dbReference>
<evidence type="ECO:0000256" key="1">
    <source>
        <dbReference type="ARBA" id="ARBA00023242"/>
    </source>
</evidence>
<comment type="caution">
    <text evidence="4">The sequence shown here is derived from an EMBL/GenBank/DDBJ whole genome shotgun (WGS) entry which is preliminary data.</text>
</comment>
<reference evidence="4 5" key="1">
    <citation type="submission" date="2023-01" db="EMBL/GenBank/DDBJ databases">
        <title>Analysis of 21 Apiospora genomes using comparative genomics revels a genus with tremendous synthesis potential of carbohydrate active enzymes and secondary metabolites.</title>
        <authorList>
            <person name="Sorensen T."/>
        </authorList>
    </citation>
    <scope>NUCLEOTIDE SEQUENCE [LARGE SCALE GENOMIC DNA]</scope>
    <source>
        <strain evidence="4 5">CBS 20057</strain>
    </source>
</reference>
<keyword evidence="5" id="KW-1185">Reference proteome</keyword>
<feature type="domain" description="Zn(2)-C6 fungal-type" evidence="3">
    <location>
        <begin position="16"/>
        <end position="49"/>
    </location>
</feature>
<dbReference type="Gene3D" id="4.10.240.10">
    <property type="entry name" value="Zn(2)-C6 fungal-type DNA-binding domain"/>
    <property type="match status" value="1"/>
</dbReference>
<protein>
    <recommendedName>
        <fullName evidence="3">Zn(2)-C6 fungal-type domain-containing protein</fullName>
    </recommendedName>
</protein>
<name>A0ABR1R2I1_9PEZI</name>
<dbReference type="EMBL" id="JAQQWI010000022">
    <property type="protein sequence ID" value="KAK7996035.1"/>
    <property type="molecule type" value="Genomic_DNA"/>
</dbReference>
<organism evidence="4 5">
    <name type="scientific">Apiospora marii</name>
    <dbReference type="NCBI Taxonomy" id="335849"/>
    <lineage>
        <taxon>Eukaryota</taxon>
        <taxon>Fungi</taxon>
        <taxon>Dikarya</taxon>
        <taxon>Ascomycota</taxon>
        <taxon>Pezizomycotina</taxon>
        <taxon>Sordariomycetes</taxon>
        <taxon>Xylariomycetidae</taxon>
        <taxon>Amphisphaeriales</taxon>
        <taxon>Apiosporaceae</taxon>
        <taxon>Apiospora</taxon>
    </lineage>
</organism>
<feature type="region of interest" description="Disordered" evidence="2">
    <location>
        <begin position="52"/>
        <end position="124"/>
    </location>
</feature>
<dbReference type="PROSITE" id="PS50048">
    <property type="entry name" value="ZN2_CY6_FUNGAL_2"/>
    <property type="match status" value="1"/>
</dbReference>
<dbReference type="SMART" id="SM00066">
    <property type="entry name" value="GAL4"/>
    <property type="match status" value="1"/>
</dbReference>
<proteinExistence type="predicted"/>
<evidence type="ECO:0000259" key="3">
    <source>
        <dbReference type="PROSITE" id="PS50048"/>
    </source>
</evidence>
<dbReference type="InterPro" id="IPR001138">
    <property type="entry name" value="Zn2Cys6_DnaBD"/>
</dbReference>
<accession>A0ABR1R2I1</accession>